<gene>
    <name evidence="3" type="ORF">F3Y22_tig00110684pilonHSYRG00054</name>
</gene>
<comment type="caution">
    <text evidence="3">The sequence shown here is derived from an EMBL/GenBank/DDBJ whole genome shotgun (WGS) entry which is preliminary data.</text>
</comment>
<protein>
    <submittedName>
        <fullName evidence="3">Uncharacterized protein</fullName>
    </submittedName>
</protein>
<feature type="compositionally biased region" description="Basic and acidic residues" evidence="1">
    <location>
        <begin position="1"/>
        <end position="12"/>
    </location>
</feature>
<dbReference type="EMBL" id="VEPZ02001073">
    <property type="protein sequence ID" value="KAE8695799.1"/>
    <property type="molecule type" value="Genomic_DNA"/>
</dbReference>
<keyword evidence="4" id="KW-1185">Reference proteome</keyword>
<name>A0A6A2ZWZ2_HIBSY</name>
<sequence>MGGDGADRDKSKQWSSPSWDYKAKDEDLSLWGIFLFGLIGATATTFAAAEEVC</sequence>
<dbReference type="Proteomes" id="UP000436088">
    <property type="component" value="Unassembled WGS sequence"/>
</dbReference>
<dbReference type="AlphaFoldDB" id="A0A6A2ZWZ2"/>
<evidence type="ECO:0000313" key="3">
    <source>
        <dbReference type="EMBL" id="KAE8695799.1"/>
    </source>
</evidence>
<feature type="region of interest" description="Disordered" evidence="1">
    <location>
        <begin position="1"/>
        <end position="20"/>
    </location>
</feature>
<accession>A0A6A2ZWZ2</accession>
<keyword evidence="2" id="KW-1133">Transmembrane helix</keyword>
<proteinExistence type="predicted"/>
<feature type="transmembrane region" description="Helical" evidence="2">
    <location>
        <begin position="28"/>
        <end position="49"/>
    </location>
</feature>
<reference evidence="3" key="1">
    <citation type="submission" date="2019-09" db="EMBL/GenBank/DDBJ databases">
        <title>Draft genome information of white flower Hibiscus syriacus.</title>
        <authorList>
            <person name="Kim Y.-M."/>
        </authorList>
    </citation>
    <scope>NUCLEOTIDE SEQUENCE [LARGE SCALE GENOMIC DNA]</scope>
    <source>
        <strain evidence="3">YM2019G1</strain>
    </source>
</reference>
<evidence type="ECO:0000313" key="4">
    <source>
        <dbReference type="Proteomes" id="UP000436088"/>
    </source>
</evidence>
<keyword evidence="2" id="KW-0472">Membrane</keyword>
<organism evidence="3 4">
    <name type="scientific">Hibiscus syriacus</name>
    <name type="common">Rose of Sharon</name>
    <dbReference type="NCBI Taxonomy" id="106335"/>
    <lineage>
        <taxon>Eukaryota</taxon>
        <taxon>Viridiplantae</taxon>
        <taxon>Streptophyta</taxon>
        <taxon>Embryophyta</taxon>
        <taxon>Tracheophyta</taxon>
        <taxon>Spermatophyta</taxon>
        <taxon>Magnoliopsida</taxon>
        <taxon>eudicotyledons</taxon>
        <taxon>Gunneridae</taxon>
        <taxon>Pentapetalae</taxon>
        <taxon>rosids</taxon>
        <taxon>malvids</taxon>
        <taxon>Malvales</taxon>
        <taxon>Malvaceae</taxon>
        <taxon>Malvoideae</taxon>
        <taxon>Hibiscus</taxon>
    </lineage>
</organism>
<evidence type="ECO:0000256" key="2">
    <source>
        <dbReference type="SAM" id="Phobius"/>
    </source>
</evidence>
<keyword evidence="2" id="KW-0812">Transmembrane</keyword>
<evidence type="ECO:0000256" key="1">
    <source>
        <dbReference type="SAM" id="MobiDB-lite"/>
    </source>
</evidence>